<sequence>MLRRKPTAVRLVPAVSLDEALTNNHTIVKVDVEGSEIQLLSKPRQWKNTRLLIFEFSAGRSRHFGAGPLAFAGVLDALRSGGFTHLHLEARGVATQKFWTREGNVAANLDFMVWVYRRLPGVDHDLVDLCASPEMERLLRELPGKLRNLGDGIKDVNQSQRTTLQHLWALEHRFLAEGARAWQFATKMVTELQKVCVSQTLASVCRVWRQDGDYMRMSERHVCVLCSANSEQREAALLSPGRCFAPTWRNAE</sequence>
<comment type="caution">
    <text evidence="1">The sequence shown here is derived from an EMBL/GenBank/DDBJ whole genome shotgun (WGS) entry which is preliminary data.</text>
</comment>
<dbReference type="EMBL" id="CAJNJA010042415">
    <property type="protein sequence ID" value="CAE7783774.1"/>
    <property type="molecule type" value="Genomic_DNA"/>
</dbReference>
<evidence type="ECO:0000313" key="2">
    <source>
        <dbReference type="Proteomes" id="UP000601435"/>
    </source>
</evidence>
<proteinExistence type="predicted"/>
<protein>
    <submittedName>
        <fullName evidence="1">Rrg1 protein</fullName>
    </submittedName>
</protein>
<accession>A0A812YJN8</accession>
<name>A0A812YJN8_9DINO</name>
<evidence type="ECO:0000313" key="1">
    <source>
        <dbReference type="EMBL" id="CAE7783774.1"/>
    </source>
</evidence>
<keyword evidence="2" id="KW-1185">Reference proteome</keyword>
<organism evidence="1 2">
    <name type="scientific">Symbiodinium necroappetens</name>
    <dbReference type="NCBI Taxonomy" id="1628268"/>
    <lineage>
        <taxon>Eukaryota</taxon>
        <taxon>Sar</taxon>
        <taxon>Alveolata</taxon>
        <taxon>Dinophyceae</taxon>
        <taxon>Suessiales</taxon>
        <taxon>Symbiodiniaceae</taxon>
        <taxon>Symbiodinium</taxon>
    </lineage>
</organism>
<gene>
    <name evidence="1" type="primary">rrg1</name>
    <name evidence="1" type="ORF">SNEC2469_LOCUS22983</name>
</gene>
<dbReference type="AlphaFoldDB" id="A0A812YJN8"/>
<reference evidence="1" key="1">
    <citation type="submission" date="2021-02" db="EMBL/GenBank/DDBJ databases">
        <authorList>
            <person name="Dougan E. K."/>
            <person name="Rhodes N."/>
            <person name="Thang M."/>
            <person name="Chan C."/>
        </authorList>
    </citation>
    <scope>NUCLEOTIDE SEQUENCE</scope>
</reference>
<dbReference type="OrthoDB" id="432039at2759"/>
<dbReference type="Proteomes" id="UP000601435">
    <property type="component" value="Unassembled WGS sequence"/>
</dbReference>